<name>A0ABY4D592_9BACT</name>
<keyword evidence="2" id="KW-1185">Reference proteome</keyword>
<sequence length="381" mass="40854">MDRLTFLLGLGGMLGMGAVKLPWDKPARFRYHPLPDLPGQQAQANPGVAGAFAGVSNGALLLAGGANFPNGYPWQNGTKVWQTTVYALLENGRQFQWLPAGALAKPLAYGASVVWNEQLICIGGNDVAQRHAEVFTLRWDAAAKQVQTGALPSLPLALANQAAAVLDQVLYVFGGESNHGTEKSLFVLDLQNPAAGWHKRADLPGPARAFSTLVAQGSALYVLGGRETSKGTTTMFQDAYLYQPQQDTWAALPALPVPLAAHSSIADGASSLLIFGGDDGVRLQQIEALNRQLGQLPDGPEKAALVRKRNDLQSIHPGFRREVWEFRTDTKSWVEVGKLPFATPVTTPTVRWGQHLIIPSGEVSPGIRTPGSWQITVGKSS</sequence>
<keyword evidence="1" id="KW-0614">Plasmid</keyword>
<dbReference type="Pfam" id="PF24996">
    <property type="entry name" value="NANM"/>
    <property type="match status" value="2"/>
</dbReference>
<dbReference type="Proteomes" id="UP000831113">
    <property type="component" value="Plasmid unnamed2"/>
</dbReference>
<dbReference type="PANTHER" id="PTHR45632">
    <property type="entry name" value="LD33804P"/>
    <property type="match status" value="1"/>
</dbReference>
<evidence type="ECO:0000313" key="2">
    <source>
        <dbReference type="Proteomes" id="UP000831113"/>
    </source>
</evidence>
<protein>
    <submittedName>
        <fullName evidence="1">Galactose oxidase</fullName>
    </submittedName>
</protein>
<gene>
    <name evidence="1" type="ORF">MTX78_23715</name>
</gene>
<dbReference type="SUPFAM" id="SSF117281">
    <property type="entry name" value="Kelch motif"/>
    <property type="match status" value="1"/>
</dbReference>
<dbReference type="Gene3D" id="2.120.10.80">
    <property type="entry name" value="Kelch-type beta propeller"/>
    <property type="match status" value="1"/>
</dbReference>
<geneLocation type="plasmid" evidence="1 2">
    <name>unnamed2</name>
</geneLocation>
<evidence type="ECO:0000313" key="1">
    <source>
        <dbReference type="EMBL" id="UOG77446.1"/>
    </source>
</evidence>
<dbReference type="InterPro" id="IPR015915">
    <property type="entry name" value="Kelch-typ_b-propeller"/>
</dbReference>
<proteinExistence type="predicted"/>
<dbReference type="EMBL" id="CP094671">
    <property type="protein sequence ID" value="UOG77446.1"/>
    <property type="molecule type" value="Genomic_DNA"/>
</dbReference>
<accession>A0ABY4D592</accession>
<reference evidence="1 2" key="1">
    <citation type="submission" date="2022-03" db="EMBL/GenBank/DDBJ databases">
        <title>Hymenobactersp. isolated from the air.</title>
        <authorList>
            <person name="Won M."/>
            <person name="Kwon S.-W."/>
        </authorList>
    </citation>
    <scope>NUCLEOTIDE SEQUENCE [LARGE SCALE GENOMIC DNA]</scope>
    <source>
        <strain evidence="1 2">KACC 21982</strain>
        <plasmid evidence="1 2">unnamed2</plasmid>
    </source>
</reference>
<organism evidence="1 2">
    <name type="scientific">Hymenobacter tibetensis</name>
    <dbReference type="NCBI Taxonomy" id="497967"/>
    <lineage>
        <taxon>Bacteria</taxon>
        <taxon>Pseudomonadati</taxon>
        <taxon>Bacteroidota</taxon>
        <taxon>Cytophagia</taxon>
        <taxon>Cytophagales</taxon>
        <taxon>Hymenobacteraceae</taxon>
        <taxon>Hymenobacter</taxon>
    </lineage>
</organism>
<dbReference type="InterPro" id="IPR056734">
    <property type="entry name" value="NANM"/>
</dbReference>
<dbReference type="RefSeq" id="WP_243803244.1">
    <property type="nucleotide sequence ID" value="NZ_CP094671.1"/>
</dbReference>